<proteinExistence type="predicted"/>
<dbReference type="OrthoDB" id="3240366at2"/>
<keyword evidence="1" id="KW-1133">Transmembrane helix</keyword>
<sequence>MPESPEPRAEGAHVDAKGAAESLMILDHGASLARDRLQPDDRQILVAWGLSWLIGFLTLWLTADEDGGSTVWGFVVFSVLLFAAAVFTAVHLGRRTAGIRGPSAVSGAIYGGTWIISFLAVFVINIRLSFTDLDSSVTAPVSFGLPVFVVGILYMAGAAIYRSIPQFVLGAWIVVALLLSLFAEMPTSYAVMGLAGGGAMLVTALVVHLLRGRASLGAS</sequence>
<protein>
    <submittedName>
        <fullName evidence="2">Uncharacterized protein</fullName>
    </submittedName>
</protein>
<dbReference type="AlphaFoldDB" id="A0A839FW43"/>
<feature type="transmembrane region" description="Helical" evidence="1">
    <location>
        <begin position="189"/>
        <end position="210"/>
    </location>
</feature>
<dbReference type="RefSeq" id="WP_157075313.1">
    <property type="nucleotide sequence ID" value="NZ_BAAAKT010000001.1"/>
</dbReference>
<feature type="transmembrane region" description="Helical" evidence="1">
    <location>
        <begin position="138"/>
        <end position="160"/>
    </location>
</feature>
<evidence type="ECO:0000256" key="1">
    <source>
        <dbReference type="SAM" id="Phobius"/>
    </source>
</evidence>
<reference evidence="2 3" key="1">
    <citation type="submission" date="2020-08" db="EMBL/GenBank/DDBJ databases">
        <title>Sequencing the genomes of 1000 actinobacteria strains.</title>
        <authorList>
            <person name="Klenk H.-P."/>
        </authorList>
    </citation>
    <scope>NUCLEOTIDE SEQUENCE [LARGE SCALE GENOMIC DNA]</scope>
    <source>
        <strain evidence="2 3">DSM 19081</strain>
    </source>
</reference>
<evidence type="ECO:0000313" key="3">
    <source>
        <dbReference type="Proteomes" id="UP000546252"/>
    </source>
</evidence>
<dbReference type="Proteomes" id="UP000546252">
    <property type="component" value="Unassembled WGS sequence"/>
</dbReference>
<keyword evidence="1" id="KW-0472">Membrane</keyword>
<dbReference type="EMBL" id="JACJIH010000001">
    <property type="protein sequence ID" value="MBA8922761.1"/>
    <property type="molecule type" value="Genomic_DNA"/>
</dbReference>
<gene>
    <name evidence="2" type="ORF">HNR24_002694</name>
</gene>
<evidence type="ECO:0000313" key="2">
    <source>
        <dbReference type="EMBL" id="MBA8922761.1"/>
    </source>
</evidence>
<feature type="transmembrane region" description="Helical" evidence="1">
    <location>
        <begin position="44"/>
        <end position="63"/>
    </location>
</feature>
<keyword evidence="1" id="KW-0812">Transmembrane</keyword>
<organism evidence="2 3">
    <name type="scientific">Nesterenkonia jeotgali</name>
    <dbReference type="NCBI Taxonomy" id="317018"/>
    <lineage>
        <taxon>Bacteria</taxon>
        <taxon>Bacillati</taxon>
        <taxon>Actinomycetota</taxon>
        <taxon>Actinomycetes</taxon>
        <taxon>Micrococcales</taxon>
        <taxon>Micrococcaceae</taxon>
        <taxon>Nesterenkonia</taxon>
    </lineage>
</organism>
<feature type="transmembrane region" description="Helical" evidence="1">
    <location>
        <begin position="69"/>
        <end position="92"/>
    </location>
</feature>
<name>A0A839FW43_9MICC</name>
<comment type="caution">
    <text evidence="2">The sequence shown here is derived from an EMBL/GenBank/DDBJ whole genome shotgun (WGS) entry which is preliminary data.</text>
</comment>
<feature type="transmembrane region" description="Helical" evidence="1">
    <location>
        <begin position="104"/>
        <end position="126"/>
    </location>
</feature>
<accession>A0A839FW43</accession>
<feature type="transmembrane region" description="Helical" evidence="1">
    <location>
        <begin position="167"/>
        <end position="183"/>
    </location>
</feature>